<keyword evidence="3" id="KW-1185">Reference proteome</keyword>
<evidence type="ECO:0000313" key="2">
    <source>
        <dbReference type="EMBL" id="RKG95880.1"/>
    </source>
</evidence>
<reference evidence="3" key="1">
    <citation type="submission" date="2018-09" db="EMBL/GenBank/DDBJ databases">
        <authorList>
            <person name="Livingstone P.G."/>
            <person name="Whitworth D.E."/>
        </authorList>
    </citation>
    <scope>NUCLEOTIDE SEQUENCE [LARGE SCALE GENOMIC DNA]</scope>
    <source>
        <strain evidence="3">CA043D</strain>
    </source>
</reference>
<comment type="caution">
    <text evidence="2">The sequence shown here is derived from an EMBL/GenBank/DDBJ whole genome shotgun (WGS) entry which is preliminary data.</text>
</comment>
<evidence type="ECO:0000313" key="3">
    <source>
        <dbReference type="Proteomes" id="UP000268313"/>
    </source>
</evidence>
<dbReference type="Proteomes" id="UP000268313">
    <property type="component" value="Unassembled WGS sequence"/>
</dbReference>
<dbReference type="InterPro" id="IPR028969">
    <property type="entry name" value="Imm52"/>
</dbReference>
<dbReference type="EMBL" id="RAWE01000238">
    <property type="protein sequence ID" value="RKG95880.1"/>
    <property type="molecule type" value="Genomic_DNA"/>
</dbReference>
<organism evidence="2 3">
    <name type="scientific">Corallococcus carmarthensis</name>
    <dbReference type="NCBI Taxonomy" id="2316728"/>
    <lineage>
        <taxon>Bacteria</taxon>
        <taxon>Pseudomonadati</taxon>
        <taxon>Myxococcota</taxon>
        <taxon>Myxococcia</taxon>
        <taxon>Myxococcales</taxon>
        <taxon>Cystobacterineae</taxon>
        <taxon>Myxococcaceae</taxon>
        <taxon>Corallococcus</taxon>
    </lineage>
</organism>
<dbReference type="AlphaFoldDB" id="A0A3A8JVQ6"/>
<accession>A0A3A8JVQ6</accession>
<dbReference type="RefSeq" id="WP_120607364.1">
    <property type="nucleotide sequence ID" value="NZ_JABFJX010000237.1"/>
</dbReference>
<dbReference type="Pfam" id="PF15579">
    <property type="entry name" value="Imm52"/>
    <property type="match status" value="1"/>
</dbReference>
<feature type="domain" description="Immunity protein 52" evidence="1">
    <location>
        <begin position="3"/>
        <end position="233"/>
    </location>
</feature>
<dbReference type="OrthoDB" id="5521128at2"/>
<protein>
    <recommendedName>
        <fullName evidence="1">Immunity protein 52 domain-containing protein</fullName>
    </recommendedName>
</protein>
<name>A0A3A8JVQ6_9BACT</name>
<gene>
    <name evidence="2" type="ORF">D7X32_37710</name>
</gene>
<evidence type="ECO:0000259" key="1">
    <source>
        <dbReference type="Pfam" id="PF15579"/>
    </source>
</evidence>
<sequence>MTESYFAGAYWLGRSETAEQCAQRAAAFFQFLGRIEPTWNRWCETAESFEEAAQKQVATDVGSLREHFSRKDRRLGDAFRYWLWAGTRPEETSKVSGMCGSADPWTPSSCVLSPPEQGPLAERLLTATMLSQVVRELVLIWEPEFGLATSSDHLISISSRPKMGTLPGWVMYFSRQRGTVPPLPAPVRVEPVGDLGTLVVLTPDRFTVTNPEHVALASGVQQVLDAAGLLHPLLSLS</sequence>
<proteinExistence type="predicted"/>